<sequence>MDHGHLSAGWLVAATVAHVVLLGAGFVRDESGAIVRDMREAIRAQLVAFEIPIEAPRPTPPEEPPPEPPAPPAEPPPPAPQPVAIRAPAPPQNDPPETPPSEVPEELPTPMEAPPVLVQESGPPDPSAVTFVTGDGAGTGLVSTFGSGFRPVRHTGLGGGAPPRRPSPPPPPDLSRPASLYGDRAWDCDFPPEAEAAGIRNALVVLQIVVRADGRAQKVEVVSDPGYGFGAQARYCAAQHHYRPALDRAGQPTQASLGPVRIRFVR</sequence>
<feature type="region of interest" description="Disordered" evidence="1">
    <location>
        <begin position="55"/>
        <end position="177"/>
    </location>
</feature>
<organism evidence="4 5">
    <name type="scientific">Polyangium jinanense</name>
    <dbReference type="NCBI Taxonomy" id="2829994"/>
    <lineage>
        <taxon>Bacteria</taxon>
        <taxon>Pseudomonadati</taxon>
        <taxon>Myxococcota</taxon>
        <taxon>Polyangia</taxon>
        <taxon>Polyangiales</taxon>
        <taxon>Polyangiaceae</taxon>
        <taxon>Polyangium</taxon>
    </lineage>
</organism>
<name>A0A9X3X1F7_9BACT</name>
<dbReference type="RefSeq" id="WP_272419391.1">
    <property type="nucleotide sequence ID" value="NZ_JAGTJJ010000003.1"/>
</dbReference>
<proteinExistence type="predicted"/>
<feature type="compositionally biased region" description="Pro residues" evidence="1">
    <location>
        <begin position="55"/>
        <end position="81"/>
    </location>
</feature>
<keyword evidence="2" id="KW-1133">Transmembrane helix</keyword>
<feature type="compositionally biased region" description="Pro residues" evidence="1">
    <location>
        <begin position="88"/>
        <end position="102"/>
    </location>
</feature>
<feature type="compositionally biased region" description="Pro residues" evidence="1">
    <location>
        <begin position="163"/>
        <end position="174"/>
    </location>
</feature>
<feature type="transmembrane region" description="Helical" evidence="2">
    <location>
        <begin position="6"/>
        <end position="27"/>
    </location>
</feature>
<protein>
    <submittedName>
        <fullName evidence="4">Energy transducer TonB</fullName>
    </submittedName>
</protein>
<dbReference type="GO" id="GO:0055085">
    <property type="term" value="P:transmembrane transport"/>
    <property type="evidence" value="ECO:0007669"/>
    <property type="project" value="InterPro"/>
</dbReference>
<evidence type="ECO:0000256" key="1">
    <source>
        <dbReference type="SAM" id="MobiDB-lite"/>
    </source>
</evidence>
<dbReference type="InterPro" id="IPR037682">
    <property type="entry name" value="TonB_C"/>
</dbReference>
<dbReference type="EMBL" id="JAGTJJ010000003">
    <property type="protein sequence ID" value="MDC3980775.1"/>
    <property type="molecule type" value="Genomic_DNA"/>
</dbReference>
<dbReference type="PRINTS" id="PR01217">
    <property type="entry name" value="PRICHEXTENSN"/>
</dbReference>
<feature type="domain" description="TonB C-terminal" evidence="3">
    <location>
        <begin position="190"/>
        <end position="264"/>
    </location>
</feature>
<reference evidence="4 5" key="1">
    <citation type="submission" date="2021-04" db="EMBL/GenBank/DDBJ databases">
        <title>Genome analysis of Polyangium sp.</title>
        <authorList>
            <person name="Li Y."/>
            <person name="Wang J."/>
        </authorList>
    </citation>
    <scope>NUCLEOTIDE SEQUENCE [LARGE SCALE GENOMIC DNA]</scope>
    <source>
        <strain evidence="4 5">SDU14</strain>
    </source>
</reference>
<keyword evidence="2" id="KW-0812">Transmembrane</keyword>
<accession>A0A9X3X1F7</accession>
<dbReference type="Pfam" id="PF03544">
    <property type="entry name" value="TonB_C"/>
    <property type="match status" value="1"/>
</dbReference>
<keyword evidence="2" id="KW-0472">Membrane</keyword>
<dbReference type="Gene3D" id="3.30.1150.10">
    <property type="match status" value="1"/>
</dbReference>
<evidence type="ECO:0000259" key="3">
    <source>
        <dbReference type="Pfam" id="PF03544"/>
    </source>
</evidence>
<comment type="caution">
    <text evidence="4">The sequence shown here is derived from an EMBL/GenBank/DDBJ whole genome shotgun (WGS) entry which is preliminary data.</text>
</comment>
<evidence type="ECO:0000256" key="2">
    <source>
        <dbReference type="SAM" id="Phobius"/>
    </source>
</evidence>
<dbReference type="AlphaFoldDB" id="A0A9X3X1F7"/>
<keyword evidence="5" id="KW-1185">Reference proteome</keyword>
<gene>
    <name evidence="4" type="ORF">KEG57_09730</name>
</gene>
<evidence type="ECO:0000313" key="4">
    <source>
        <dbReference type="EMBL" id="MDC3980775.1"/>
    </source>
</evidence>
<dbReference type="Proteomes" id="UP001151081">
    <property type="component" value="Unassembled WGS sequence"/>
</dbReference>
<evidence type="ECO:0000313" key="5">
    <source>
        <dbReference type="Proteomes" id="UP001151081"/>
    </source>
</evidence>